<evidence type="ECO:0000313" key="1">
    <source>
        <dbReference type="EMBL" id="MBK1870131.1"/>
    </source>
</evidence>
<reference evidence="1" key="1">
    <citation type="submission" date="2021-01" db="EMBL/GenBank/DDBJ databases">
        <authorList>
            <person name="Sun Q."/>
        </authorList>
    </citation>
    <scope>NUCLEOTIDE SEQUENCE</scope>
    <source>
        <strain evidence="1">YIM B02566</strain>
    </source>
</reference>
<organism evidence="1 2">
    <name type="scientific">Taklimakanibacter albus</name>
    <dbReference type="NCBI Taxonomy" id="2800327"/>
    <lineage>
        <taxon>Bacteria</taxon>
        <taxon>Pseudomonadati</taxon>
        <taxon>Pseudomonadota</taxon>
        <taxon>Alphaproteobacteria</taxon>
        <taxon>Hyphomicrobiales</taxon>
        <taxon>Aestuariivirgaceae</taxon>
        <taxon>Taklimakanibacter</taxon>
    </lineage>
</organism>
<dbReference type="EMBL" id="JAENHL010000008">
    <property type="protein sequence ID" value="MBK1870131.1"/>
    <property type="molecule type" value="Genomic_DNA"/>
</dbReference>
<name>A0ACC5RBR3_9HYPH</name>
<comment type="caution">
    <text evidence="1">The sequence shown here is derived from an EMBL/GenBank/DDBJ whole genome shotgun (WGS) entry which is preliminary data.</text>
</comment>
<proteinExistence type="predicted"/>
<accession>A0ACC5RBR3</accession>
<dbReference type="Proteomes" id="UP000616151">
    <property type="component" value="Unassembled WGS sequence"/>
</dbReference>
<protein>
    <submittedName>
        <fullName evidence="1">Histidine phosphatase family protein</fullName>
    </submittedName>
</protein>
<keyword evidence="2" id="KW-1185">Reference proteome</keyword>
<gene>
    <name evidence="1" type="ORF">JHL16_27455</name>
</gene>
<sequence length="210" mass="23521">MIEPNPPIYFIRHGETDWNLEGRIQGQIDIPLNDTGHQQAVAISRGLKNFLGKTKVDLFVTSPLTRTRQTMGYLAREFDLPASKAEIEPAMLELAFGIWEGHYFKDLKTSANYPKDLTERFRWRPPDGESYEEGLERVKQWIGRLDGPTVIVAHGAIGRCLIGLVSSLKPAEMVKMPTPQGHFCRLQDGRIDWFDSSGHPASDTATGSGI</sequence>
<evidence type="ECO:0000313" key="2">
    <source>
        <dbReference type="Proteomes" id="UP000616151"/>
    </source>
</evidence>